<dbReference type="PANTHER" id="PTHR46688:SF1">
    <property type="entry name" value="ADP-RIBOSYLATION FACTOR-LIKE PROTEIN 16"/>
    <property type="match status" value="1"/>
</dbReference>
<keyword evidence="2" id="KW-0342">GTP-binding</keyword>
<dbReference type="PROSITE" id="PS51417">
    <property type="entry name" value="ARF"/>
    <property type="match status" value="1"/>
</dbReference>
<dbReference type="RefSeq" id="XP_006823999.1">
    <property type="nucleotide sequence ID" value="XM_006823936.1"/>
</dbReference>
<gene>
    <name evidence="4" type="primary">LOC102807424</name>
</gene>
<reference evidence="4" key="1">
    <citation type="submission" date="2025-08" db="UniProtKB">
        <authorList>
            <consortium name="RefSeq"/>
        </authorList>
    </citation>
    <scope>IDENTIFICATION</scope>
    <source>
        <tissue evidence="4">Testes</tissue>
    </source>
</reference>
<protein>
    <submittedName>
        <fullName evidence="4">ADP-ribosylation factor-like protein 16-like</fullName>
    </submittedName>
</protein>
<keyword evidence="3" id="KW-1185">Reference proteome</keyword>
<dbReference type="Proteomes" id="UP000694865">
    <property type="component" value="Unplaced"/>
</dbReference>
<evidence type="ECO:0000256" key="2">
    <source>
        <dbReference type="ARBA" id="ARBA00023134"/>
    </source>
</evidence>
<dbReference type="SMART" id="SM00177">
    <property type="entry name" value="ARF"/>
    <property type="match status" value="1"/>
</dbReference>
<evidence type="ECO:0000313" key="4">
    <source>
        <dbReference type="RefSeq" id="XP_006823999.1"/>
    </source>
</evidence>
<dbReference type="SUPFAM" id="SSF52540">
    <property type="entry name" value="P-loop containing nucleoside triphosphate hydrolases"/>
    <property type="match status" value="1"/>
</dbReference>
<accession>A0ABM0MVF8</accession>
<evidence type="ECO:0000313" key="3">
    <source>
        <dbReference type="Proteomes" id="UP000694865"/>
    </source>
</evidence>
<dbReference type="Gene3D" id="3.40.50.300">
    <property type="entry name" value="P-loop containing nucleotide triphosphate hydrolases"/>
    <property type="match status" value="1"/>
</dbReference>
<dbReference type="GeneID" id="102807424"/>
<dbReference type="InterPro" id="IPR006689">
    <property type="entry name" value="Small_GTPase_ARF/SAR"/>
</dbReference>
<evidence type="ECO:0000256" key="1">
    <source>
        <dbReference type="ARBA" id="ARBA00022741"/>
    </source>
</evidence>
<dbReference type="InterPro" id="IPR027417">
    <property type="entry name" value="P-loop_NTPase"/>
</dbReference>
<name>A0ABM0MVF8_SACKO</name>
<proteinExistence type="predicted"/>
<dbReference type="Pfam" id="PF00025">
    <property type="entry name" value="Arf"/>
    <property type="match status" value="1"/>
</dbReference>
<dbReference type="PANTHER" id="PTHR46688">
    <property type="entry name" value="ADP-RIBOSYLATION FACTOR-LIKE PROTEIN 16"/>
    <property type="match status" value="1"/>
</dbReference>
<organism evidence="3 4">
    <name type="scientific">Saccoglossus kowalevskii</name>
    <name type="common">Acorn worm</name>
    <dbReference type="NCBI Taxonomy" id="10224"/>
    <lineage>
        <taxon>Eukaryota</taxon>
        <taxon>Metazoa</taxon>
        <taxon>Hemichordata</taxon>
        <taxon>Enteropneusta</taxon>
        <taxon>Harrimaniidae</taxon>
        <taxon>Saccoglossus</taxon>
    </lineage>
</organism>
<sequence length="210" mass="23365">MCLLVGTTGVGKTLLLKRLQNILYICTDCFLQSTLIGCRELWWTMELAPWVDQDTNGICRSSFGGITEAPATIPTIGTNLVNVNVGKKIELTIRELGGCMGPIWHNYYKEVSSLMFMIDIGNPCQLAAACIQLLTVLSHEQLHNTTVLILLNKIDSPCAMKRVELDSLIRMDEIIKHAKQPITVMEISAREGEGLDEVIKWLGDNYKPST</sequence>
<keyword evidence="1" id="KW-0547">Nucleotide-binding</keyword>